<accession>A0ABD1DNY0</accession>
<dbReference type="InterPro" id="IPR050636">
    <property type="entry name" value="C2H2-ZF_domain-containing"/>
</dbReference>
<gene>
    <name evidence="14" type="ORF">pipiens_006870</name>
</gene>
<dbReference type="PANTHER" id="PTHR47772">
    <property type="entry name" value="ZINC FINGER PROTEIN 200"/>
    <property type="match status" value="1"/>
</dbReference>
<feature type="domain" description="C2H2-type" evidence="12">
    <location>
        <begin position="491"/>
        <end position="518"/>
    </location>
</feature>
<evidence type="ECO:0000259" key="12">
    <source>
        <dbReference type="PROSITE" id="PS50157"/>
    </source>
</evidence>
<evidence type="ECO:0000313" key="15">
    <source>
        <dbReference type="Proteomes" id="UP001562425"/>
    </source>
</evidence>
<dbReference type="Gene3D" id="3.30.160.60">
    <property type="entry name" value="Classic Zinc Finger"/>
    <property type="match status" value="10"/>
</dbReference>
<feature type="domain" description="C2H2-type" evidence="12">
    <location>
        <begin position="549"/>
        <end position="576"/>
    </location>
</feature>
<feature type="domain" description="C2H2-type" evidence="12">
    <location>
        <begin position="577"/>
        <end position="604"/>
    </location>
</feature>
<dbReference type="AlphaFoldDB" id="A0ABD1DNY0"/>
<evidence type="ECO:0000256" key="2">
    <source>
        <dbReference type="ARBA" id="ARBA00022723"/>
    </source>
</evidence>
<evidence type="ECO:0000256" key="1">
    <source>
        <dbReference type="ARBA" id="ARBA00004123"/>
    </source>
</evidence>
<dbReference type="Pfam" id="PF00096">
    <property type="entry name" value="zf-C2H2"/>
    <property type="match status" value="7"/>
</dbReference>
<feature type="domain" description="C2H2-type" evidence="12">
    <location>
        <begin position="463"/>
        <end position="490"/>
    </location>
</feature>
<dbReference type="FunFam" id="3.30.160.60:FF:000322">
    <property type="entry name" value="GDNF-inducible zinc finger protein 1"/>
    <property type="match status" value="1"/>
</dbReference>
<feature type="domain" description="C2H2-type" evidence="12">
    <location>
        <begin position="521"/>
        <end position="548"/>
    </location>
</feature>
<dbReference type="PANTHER" id="PTHR47772:SF13">
    <property type="entry name" value="GASTRULA ZINC FINGER PROTEIN XLCGF49.1-LIKE-RELATED"/>
    <property type="match status" value="1"/>
</dbReference>
<evidence type="ECO:0000256" key="7">
    <source>
        <dbReference type="ARBA" id="ARBA00023125"/>
    </source>
</evidence>
<sequence>MMMLVLRSYEMDILIEPDCFKVCRICMENCEEDFVCIYDEFEDNILMDVITECARVEIRKDDALPRNACRNCAEYMIIAYHIIQKCRDADRSLRSIFKHEIDLRSRKDEAKAFCAEELHINPAEYEFLLSEAYNNMMLENVERLIGDQVVEEEAPPLVEAQQYQENCDIGTIVPGEVEYPDLVGVQENQPPEESEQLGNGELQGTRKCCGCKKEFATEVDLQNHSDLIHLNESINTPETAGKLKPFTCTVCYKSFSNQQLLKEHQRSVIRKFFCRQCGRGFMTQTNLDNHLKCHVSSSPEMKKCCGCRKDFENEADLLAHSAAVHKPDRTDNPDKPFECEVCFRRYPTRKSLVGHRRMIQQHQCGYCGEIFAKKLFLTAHEQTCHQGGSSDEGRKRCCGCRLEFNSSKELLEHALATHKPAADLQDEGDDEKKPVECEICFKRFSSKLNLAQHQKKASQDRKYTCDICGRTFHRAHDKANHETTHSSEMPYGCQICSRRFKNKLYLKNHYKMHATSDSREFVCHECGKCFRTKDLLKTHSVTHSETRKYACTICPATFKRLQCLKIHTKVHTQEKAFACSLCDKRYIQSSDLKRHLLTHDPGESGKPFQCEYCLRRYPRKDYLKVHIRKQHLEKADMILIEDMALELQGDEEDFLPI</sequence>
<dbReference type="InterPro" id="IPR012934">
    <property type="entry name" value="Znf_AD"/>
</dbReference>
<dbReference type="GO" id="GO:0003677">
    <property type="term" value="F:DNA binding"/>
    <property type="evidence" value="ECO:0007669"/>
    <property type="project" value="UniProtKB-KW"/>
</dbReference>
<reference evidence="14 15" key="1">
    <citation type="submission" date="2024-05" db="EMBL/GenBank/DDBJ databases">
        <title>Culex pipiens pipiens assembly and annotation.</title>
        <authorList>
            <person name="Alout H."/>
            <person name="Durand T."/>
        </authorList>
    </citation>
    <scope>NUCLEOTIDE SEQUENCE [LARGE SCALE GENOMIC DNA]</scope>
    <source>
        <strain evidence="14">HA-2024</strain>
        <tissue evidence="14">Whole body</tissue>
    </source>
</reference>
<feature type="binding site" evidence="11">
    <location>
        <position position="72"/>
    </location>
    <ligand>
        <name>Zn(2+)</name>
        <dbReference type="ChEBI" id="CHEBI:29105"/>
    </ligand>
</feature>
<keyword evidence="6" id="KW-0805">Transcription regulation</keyword>
<dbReference type="FunFam" id="3.30.160.60:FF:000446">
    <property type="entry name" value="Zinc finger protein"/>
    <property type="match status" value="1"/>
</dbReference>
<keyword evidence="4 10" id="KW-0863">Zinc-finger</keyword>
<feature type="domain" description="C2H2-type" evidence="12">
    <location>
        <begin position="246"/>
        <end position="268"/>
    </location>
</feature>
<dbReference type="GO" id="GO:0005634">
    <property type="term" value="C:nucleus"/>
    <property type="evidence" value="ECO:0007669"/>
    <property type="project" value="UniProtKB-SubCell"/>
</dbReference>
<feature type="binding site" evidence="11">
    <location>
        <position position="69"/>
    </location>
    <ligand>
        <name>Zn(2+)</name>
        <dbReference type="ChEBI" id="CHEBI:29105"/>
    </ligand>
</feature>
<dbReference type="SMART" id="SM00355">
    <property type="entry name" value="ZnF_C2H2"/>
    <property type="match status" value="14"/>
</dbReference>
<feature type="domain" description="C2H2-type" evidence="12">
    <location>
        <begin position="272"/>
        <end position="299"/>
    </location>
</feature>
<evidence type="ECO:0000259" key="13">
    <source>
        <dbReference type="PROSITE" id="PS51915"/>
    </source>
</evidence>
<dbReference type="PROSITE" id="PS51915">
    <property type="entry name" value="ZAD"/>
    <property type="match status" value="1"/>
</dbReference>
<dbReference type="PROSITE" id="PS50157">
    <property type="entry name" value="ZINC_FINGER_C2H2_2"/>
    <property type="match status" value="13"/>
</dbReference>
<dbReference type="PROSITE" id="PS00028">
    <property type="entry name" value="ZINC_FINGER_C2H2_1"/>
    <property type="match status" value="11"/>
</dbReference>
<dbReference type="SMART" id="SM00868">
    <property type="entry name" value="zf-AD"/>
    <property type="match status" value="1"/>
</dbReference>
<dbReference type="InterPro" id="IPR036236">
    <property type="entry name" value="Znf_C2H2_sf"/>
</dbReference>
<feature type="domain" description="C2H2-type" evidence="12">
    <location>
        <begin position="435"/>
        <end position="462"/>
    </location>
</feature>
<feature type="binding site" evidence="11">
    <location>
        <position position="26"/>
    </location>
    <ligand>
        <name>Zn(2+)</name>
        <dbReference type="ChEBI" id="CHEBI:29105"/>
    </ligand>
</feature>
<name>A0ABD1DNY0_CULPP</name>
<keyword evidence="5 11" id="KW-0862">Zinc</keyword>
<evidence type="ECO:0000256" key="4">
    <source>
        <dbReference type="ARBA" id="ARBA00022771"/>
    </source>
</evidence>
<proteinExistence type="predicted"/>
<comment type="caution">
    <text evidence="14">The sequence shown here is derived from an EMBL/GenBank/DDBJ whole genome shotgun (WGS) entry which is preliminary data.</text>
</comment>
<evidence type="ECO:0000256" key="9">
    <source>
        <dbReference type="ARBA" id="ARBA00023242"/>
    </source>
</evidence>
<feature type="domain" description="ZAD" evidence="13">
    <location>
        <begin position="21"/>
        <end position="96"/>
    </location>
</feature>
<keyword evidence="7" id="KW-0238">DNA-binding</keyword>
<dbReference type="SUPFAM" id="SSF57716">
    <property type="entry name" value="Glucocorticoid receptor-like (DNA-binding domain)"/>
    <property type="match status" value="1"/>
</dbReference>
<evidence type="ECO:0000256" key="6">
    <source>
        <dbReference type="ARBA" id="ARBA00023015"/>
    </source>
</evidence>
<feature type="domain" description="C2H2-type" evidence="12">
    <location>
        <begin position="337"/>
        <end position="362"/>
    </location>
</feature>
<evidence type="ECO:0000256" key="11">
    <source>
        <dbReference type="PROSITE-ProRule" id="PRU01263"/>
    </source>
</evidence>
<evidence type="ECO:0000256" key="8">
    <source>
        <dbReference type="ARBA" id="ARBA00023163"/>
    </source>
</evidence>
<keyword evidence="9" id="KW-0539">Nucleus</keyword>
<evidence type="ECO:0008006" key="16">
    <source>
        <dbReference type="Google" id="ProtNLM"/>
    </source>
</evidence>
<evidence type="ECO:0000313" key="14">
    <source>
        <dbReference type="EMBL" id="KAL1401119.1"/>
    </source>
</evidence>
<feature type="domain" description="C2H2-type" evidence="12">
    <location>
        <begin position="362"/>
        <end position="390"/>
    </location>
</feature>
<feature type="domain" description="C2H2-type" evidence="12">
    <location>
        <begin position="302"/>
        <end position="330"/>
    </location>
</feature>
<organism evidence="14 15">
    <name type="scientific">Culex pipiens pipiens</name>
    <name type="common">Northern house mosquito</name>
    <dbReference type="NCBI Taxonomy" id="38569"/>
    <lineage>
        <taxon>Eukaryota</taxon>
        <taxon>Metazoa</taxon>
        <taxon>Ecdysozoa</taxon>
        <taxon>Arthropoda</taxon>
        <taxon>Hexapoda</taxon>
        <taxon>Insecta</taxon>
        <taxon>Pterygota</taxon>
        <taxon>Neoptera</taxon>
        <taxon>Endopterygota</taxon>
        <taxon>Diptera</taxon>
        <taxon>Nematocera</taxon>
        <taxon>Culicoidea</taxon>
        <taxon>Culicidae</taxon>
        <taxon>Culicinae</taxon>
        <taxon>Culicini</taxon>
        <taxon>Culex</taxon>
        <taxon>Culex</taxon>
    </lineage>
</organism>
<dbReference type="Pfam" id="PF07776">
    <property type="entry name" value="zf-AD"/>
    <property type="match status" value="1"/>
</dbReference>
<evidence type="ECO:0000256" key="5">
    <source>
        <dbReference type="ARBA" id="ARBA00022833"/>
    </source>
</evidence>
<feature type="binding site" evidence="11">
    <location>
        <position position="23"/>
    </location>
    <ligand>
        <name>Zn(2+)</name>
        <dbReference type="ChEBI" id="CHEBI:29105"/>
    </ligand>
</feature>
<dbReference type="SUPFAM" id="SSF57667">
    <property type="entry name" value="beta-beta-alpha zinc fingers"/>
    <property type="match status" value="7"/>
</dbReference>
<feature type="domain" description="C2H2-type" evidence="12">
    <location>
        <begin position="206"/>
        <end position="234"/>
    </location>
</feature>
<protein>
    <recommendedName>
        <fullName evidence="16">Zinc finger protein</fullName>
    </recommendedName>
</protein>
<keyword evidence="2 11" id="KW-0479">Metal-binding</keyword>
<dbReference type="GO" id="GO:0008270">
    <property type="term" value="F:zinc ion binding"/>
    <property type="evidence" value="ECO:0007669"/>
    <property type="project" value="UniProtKB-UniRule"/>
</dbReference>
<evidence type="ECO:0000256" key="10">
    <source>
        <dbReference type="PROSITE-ProRule" id="PRU00042"/>
    </source>
</evidence>
<evidence type="ECO:0000256" key="3">
    <source>
        <dbReference type="ARBA" id="ARBA00022737"/>
    </source>
</evidence>
<keyword evidence="15" id="KW-1185">Reference proteome</keyword>
<keyword evidence="8" id="KW-0804">Transcription</keyword>
<dbReference type="Proteomes" id="UP001562425">
    <property type="component" value="Unassembled WGS sequence"/>
</dbReference>
<keyword evidence="3" id="KW-0677">Repeat</keyword>
<comment type="subcellular location">
    <subcellularLocation>
        <location evidence="1">Nucleus</location>
    </subcellularLocation>
</comment>
<dbReference type="Pfam" id="PF13912">
    <property type="entry name" value="zf-C2H2_6"/>
    <property type="match status" value="2"/>
</dbReference>
<dbReference type="InterPro" id="IPR013087">
    <property type="entry name" value="Znf_C2H2_type"/>
</dbReference>
<feature type="domain" description="C2H2-type" evidence="12">
    <location>
        <begin position="608"/>
        <end position="636"/>
    </location>
</feature>
<dbReference type="EMBL" id="JBEHCU010005037">
    <property type="protein sequence ID" value="KAL1401119.1"/>
    <property type="molecule type" value="Genomic_DNA"/>
</dbReference>